<dbReference type="SMART" id="SM00382">
    <property type="entry name" value="AAA"/>
    <property type="match status" value="1"/>
</dbReference>
<dbReference type="CDD" id="cd03257">
    <property type="entry name" value="ABC_NikE_OppD_transporters"/>
    <property type="match status" value="1"/>
</dbReference>
<comment type="similarity">
    <text evidence="11">Belongs to the binding-protein-dependent transport system permease family.</text>
</comment>
<feature type="region of interest" description="Disordered" evidence="12">
    <location>
        <begin position="290"/>
        <end position="327"/>
    </location>
</feature>
<comment type="similarity">
    <text evidence="3">Belongs to the ABC transporter superfamily.</text>
</comment>
<dbReference type="InterPro" id="IPR035906">
    <property type="entry name" value="MetI-like_sf"/>
</dbReference>
<feature type="compositionally biased region" description="Low complexity" evidence="12">
    <location>
        <begin position="310"/>
        <end position="322"/>
    </location>
</feature>
<dbReference type="SUPFAM" id="SSF52540">
    <property type="entry name" value="P-loop containing nucleoside triphosphate hydrolases"/>
    <property type="match status" value="1"/>
</dbReference>
<keyword evidence="4 11" id="KW-0813">Transport</keyword>
<feature type="transmembrane region" description="Helical" evidence="11">
    <location>
        <begin position="31"/>
        <end position="52"/>
    </location>
</feature>
<dbReference type="Gene3D" id="3.40.50.300">
    <property type="entry name" value="P-loop containing nucleotide triphosphate hydrolases"/>
    <property type="match status" value="1"/>
</dbReference>
<comment type="caution">
    <text evidence="13">The sequence shown here is derived from an EMBL/GenBank/DDBJ whole genome shotgun (WGS) entry which is preliminary data.</text>
</comment>
<keyword evidence="5" id="KW-1003">Cell membrane</keyword>
<evidence type="ECO:0000256" key="8">
    <source>
        <dbReference type="ARBA" id="ARBA00022840"/>
    </source>
</evidence>
<evidence type="ECO:0000256" key="12">
    <source>
        <dbReference type="SAM" id="MobiDB-lite"/>
    </source>
</evidence>
<keyword evidence="7" id="KW-0547">Nucleotide-binding</keyword>
<dbReference type="PANTHER" id="PTHR43297:SF2">
    <property type="entry name" value="DIPEPTIDE TRANSPORT ATP-BINDING PROTEIN DPPD"/>
    <property type="match status" value="1"/>
</dbReference>
<accession>A0A2V3E350</accession>
<dbReference type="PANTHER" id="PTHR43297">
    <property type="entry name" value="OLIGOPEPTIDE TRANSPORT ATP-BINDING PROTEIN APPD"/>
    <property type="match status" value="1"/>
</dbReference>
<evidence type="ECO:0000256" key="5">
    <source>
        <dbReference type="ARBA" id="ARBA00022475"/>
    </source>
</evidence>
<dbReference type="Proteomes" id="UP000246303">
    <property type="component" value="Unassembled WGS sequence"/>
</dbReference>
<gene>
    <name evidence="13" type="ORF">CVS29_02780</name>
</gene>
<evidence type="ECO:0000256" key="1">
    <source>
        <dbReference type="ARBA" id="ARBA00004141"/>
    </source>
</evidence>
<dbReference type="GO" id="GO:0016887">
    <property type="term" value="F:ATP hydrolysis activity"/>
    <property type="evidence" value="ECO:0007669"/>
    <property type="project" value="InterPro"/>
</dbReference>
<dbReference type="InterPro" id="IPR017871">
    <property type="entry name" value="ABC_transporter-like_CS"/>
</dbReference>
<organism evidence="13 14">
    <name type="scientific">Arthrobacter psychrochitiniphilus</name>
    <dbReference type="NCBI Taxonomy" id="291045"/>
    <lineage>
        <taxon>Bacteria</taxon>
        <taxon>Bacillati</taxon>
        <taxon>Actinomycetota</taxon>
        <taxon>Actinomycetes</taxon>
        <taxon>Micrococcales</taxon>
        <taxon>Micrococcaceae</taxon>
        <taxon>Arthrobacter</taxon>
    </lineage>
</organism>
<dbReference type="PROSITE" id="PS50893">
    <property type="entry name" value="ABC_TRANSPORTER_2"/>
    <property type="match status" value="1"/>
</dbReference>
<dbReference type="PROSITE" id="PS50928">
    <property type="entry name" value="ABC_TM1"/>
    <property type="match status" value="1"/>
</dbReference>
<dbReference type="InterPro" id="IPR003439">
    <property type="entry name" value="ABC_transporter-like_ATP-bd"/>
</dbReference>
<evidence type="ECO:0000256" key="9">
    <source>
        <dbReference type="ARBA" id="ARBA00022989"/>
    </source>
</evidence>
<dbReference type="GO" id="GO:0005886">
    <property type="term" value="C:plasma membrane"/>
    <property type="evidence" value="ECO:0007669"/>
    <property type="project" value="UniProtKB-SubCell"/>
</dbReference>
<keyword evidence="14" id="KW-1185">Reference proteome</keyword>
<dbReference type="FunFam" id="3.40.50.300:FF:000016">
    <property type="entry name" value="Oligopeptide ABC transporter ATP-binding component"/>
    <property type="match status" value="1"/>
</dbReference>
<evidence type="ECO:0000313" key="13">
    <source>
        <dbReference type="EMBL" id="PXA69664.1"/>
    </source>
</evidence>
<evidence type="ECO:0000256" key="2">
    <source>
        <dbReference type="ARBA" id="ARBA00004202"/>
    </source>
</evidence>
<evidence type="ECO:0000256" key="3">
    <source>
        <dbReference type="ARBA" id="ARBA00005417"/>
    </source>
</evidence>
<feature type="transmembrane region" description="Helical" evidence="11">
    <location>
        <begin position="141"/>
        <end position="165"/>
    </location>
</feature>
<dbReference type="AlphaFoldDB" id="A0A2V3E350"/>
<evidence type="ECO:0000256" key="11">
    <source>
        <dbReference type="RuleBase" id="RU363032"/>
    </source>
</evidence>
<dbReference type="InterPro" id="IPR050388">
    <property type="entry name" value="ABC_Ni/Peptide_Import"/>
</dbReference>
<feature type="transmembrane region" description="Helical" evidence="11">
    <location>
        <begin position="256"/>
        <end position="280"/>
    </location>
</feature>
<dbReference type="Pfam" id="PF00005">
    <property type="entry name" value="ABC_tran"/>
    <property type="match status" value="1"/>
</dbReference>
<reference evidence="13 14" key="1">
    <citation type="submission" date="2018-05" db="EMBL/GenBank/DDBJ databases">
        <title>Genetic diversity of glacier-inhabiting Cryobacterium bacteria in China and description of Cryobacterium mengkeensis sp. nov. and Arthrobacter glacialis sp. nov.</title>
        <authorList>
            <person name="Liu Q."/>
            <person name="Xin Y.-H."/>
        </authorList>
    </citation>
    <scope>NUCLEOTIDE SEQUENCE [LARGE SCALE GENOMIC DNA]</scope>
    <source>
        <strain evidence="13 14">GP3</strain>
    </source>
</reference>
<dbReference type="Gene3D" id="1.10.3720.10">
    <property type="entry name" value="MetI-like"/>
    <property type="match status" value="1"/>
</dbReference>
<dbReference type="Pfam" id="PF12911">
    <property type="entry name" value="OppC_N"/>
    <property type="match status" value="1"/>
</dbReference>
<dbReference type="InterPro" id="IPR000515">
    <property type="entry name" value="MetI-like"/>
</dbReference>
<protein>
    <submittedName>
        <fullName evidence="13">ABC transporter</fullName>
    </submittedName>
</protein>
<evidence type="ECO:0000256" key="10">
    <source>
        <dbReference type="ARBA" id="ARBA00023136"/>
    </source>
</evidence>
<dbReference type="Pfam" id="PF00528">
    <property type="entry name" value="BPD_transp_1"/>
    <property type="match status" value="1"/>
</dbReference>
<dbReference type="CDD" id="cd06261">
    <property type="entry name" value="TM_PBP2"/>
    <property type="match status" value="1"/>
</dbReference>
<dbReference type="InterPro" id="IPR027417">
    <property type="entry name" value="P-loop_NTPase"/>
</dbReference>
<dbReference type="OrthoDB" id="3677453at2"/>
<keyword evidence="8" id="KW-0067">ATP-binding</keyword>
<keyword evidence="9 11" id="KW-1133">Transmembrane helix</keyword>
<sequence>MTQALEPATAAPKSASAQRQGLGSRIASSPMAAISLGVLAFIVLAVILAPLLTRFDPSVSDIGQALLGPSPEHWLGTDSAGRDVFSRIVYGGRITLGGAALALIVAMAIGVTTGLFAGYFGGALDSSVDWVSNLLIALPNIMILLAVRAAWGSNVWLSMTVFGVLMAPGFHRLVRAIVSGVRNELYVDAARVSGLSLTRILGRHVLVAIRAPIIIYAALAGVVVIGVQSGLDFLGLGDVTVPSWGTMLNEALVNLYIAPGLMLWPGIALGVVNAALIIFGNSLRDALEDRPRVRRRSTSSAKQSAKKNDAVTPAAPEPAAFAGGQSPVPGFDEVPDGSVLAVRGLRVGYPSADGIKDVVNGVSLGVRRGEILGLVGESGSGKTQTAWAILGLLPSGGRVTGGTIEIAGQSLPGLSKGAMRSMLGKKVAYIPQEPMSNLDPSFKIGFQLVEPLRKQLGLSAKDAKAKALAMLDRVGIADPQRTFDSYPHQISGGMAQRVLIAGAVACDPDVLIADEPTTALDVTVQAEVLDLLRELQKEKDMAVVMVTHNFGVVADLCDRVAVMKLGQIVEQNTVEVLFANPQHPYTRMLLEAGLEDKTPRTRLLRPVDEPLQEAAL</sequence>
<keyword evidence="10 11" id="KW-0472">Membrane</keyword>
<dbReference type="InterPro" id="IPR025966">
    <property type="entry name" value="OppC_N"/>
</dbReference>
<dbReference type="RefSeq" id="WP_110104950.1">
    <property type="nucleotide sequence ID" value="NZ_JACBZZ010000001.1"/>
</dbReference>
<evidence type="ECO:0000256" key="6">
    <source>
        <dbReference type="ARBA" id="ARBA00022692"/>
    </source>
</evidence>
<evidence type="ECO:0000256" key="7">
    <source>
        <dbReference type="ARBA" id="ARBA00022741"/>
    </source>
</evidence>
<dbReference type="InterPro" id="IPR003593">
    <property type="entry name" value="AAA+_ATPase"/>
</dbReference>
<dbReference type="SUPFAM" id="SSF161098">
    <property type="entry name" value="MetI-like"/>
    <property type="match status" value="1"/>
</dbReference>
<dbReference type="GO" id="GO:0005524">
    <property type="term" value="F:ATP binding"/>
    <property type="evidence" value="ECO:0007669"/>
    <property type="project" value="UniProtKB-KW"/>
</dbReference>
<feature type="transmembrane region" description="Helical" evidence="11">
    <location>
        <begin position="213"/>
        <end position="236"/>
    </location>
</feature>
<keyword evidence="6 11" id="KW-0812">Transmembrane</keyword>
<proteinExistence type="inferred from homology"/>
<evidence type="ECO:0000313" key="14">
    <source>
        <dbReference type="Proteomes" id="UP000246303"/>
    </source>
</evidence>
<dbReference type="PROSITE" id="PS00211">
    <property type="entry name" value="ABC_TRANSPORTER_1"/>
    <property type="match status" value="1"/>
</dbReference>
<comment type="subcellular location">
    <subcellularLocation>
        <location evidence="11">Cell membrane</location>
        <topology evidence="11">Multi-pass membrane protein</topology>
    </subcellularLocation>
    <subcellularLocation>
        <location evidence="2">Cell membrane</location>
        <topology evidence="2">Peripheral membrane protein</topology>
    </subcellularLocation>
    <subcellularLocation>
        <location evidence="1">Membrane</location>
        <topology evidence="1">Multi-pass membrane protein</topology>
    </subcellularLocation>
</comment>
<feature type="transmembrane region" description="Helical" evidence="11">
    <location>
        <begin position="96"/>
        <end position="121"/>
    </location>
</feature>
<name>A0A2V3E350_9MICC</name>
<evidence type="ECO:0000256" key="4">
    <source>
        <dbReference type="ARBA" id="ARBA00022448"/>
    </source>
</evidence>
<dbReference type="EMBL" id="QHLZ01000001">
    <property type="protein sequence ID" value="PXA69664.1"/>
    <property type="molecule type" value="Genomic_DNA"/>
</dbReference>
<dbReference type="GO" id="GO:0055085">
    <property type="term" value="P:transmembrane transport"/>
    <property type="evidence" value="ECO:0007669"/>
    <property type="project" value="InterPro"/>
</dbReference>